<feature type="compositionally biased region" description="Basic and acidic residues" evidence="1">
    <location>
        <begin position="1"/>
        <end position="19"/>
    </location>
</feature>
<dbReference type="InterPro" id="IPR010994">
    <property type="entry name" value="RuvA_2-like"/>
</dbReference>
<evidence type="ECO:0000256" key="1">
    <source>
        <dbReference type="SAM" id="MobiDB-lite"/>
    </source>
</evidence>
<sequence length="295" mass="30043">MRTGPDRAGVRGGRGTEGRWDDEELPPGEVRAPGWLDTGGEPRGLRRLVPERFRAARVDPGRPGAFVLALVGVVAVVFTGVLVLRDQPTQQSVPPVPVVRAEHIGGRGEPTTTVAAAPGQVPTPSAEVVVSVMGLVERPGLHRLPAGARIADALDLAGGARDGADLAGLNLAQRLADGDQVVIGAADPGSPVPRHGSTMISAGGSPPATSNAGSATGTTSPAPSKTGVAQDGKRVDLNTATEAELDALPGVGPVTAKAILTWRSTNGKFTDVTQLGEVDGIGPARLARLRDLVTT</sequence>
<dbReference type="SMART" id="SM00278">
    <property type="entry name" value="HhH1"/>
    <property type="match status" value="2"/>
</dbReference>
<accession>A0A317NDI4</accession>
<name>A0A317NDI4_9NOCA</name>
<comment type="caution">
    <text evidence="4">The sequence shown here is derived from an EMBL/GenBank/DDBJ whole genome shotgun (WGS) entry which is preliminary data.</text>
</comment>
<organism evidence="4 5">
    <name type="scientific">Nocardia neocaledoniensis</name>
    <dbReference type="NCBI Taxonomy" id="236511"/>
    <lineage>
        <taxon>Bacteria</taxon>
        <taxon>Bacillati</taxon>
        <taxon>Actinomycetota</taxon>
        <taxon>Actinomycetes</taxon>
        <taxon>Mycobacteriales</taxon>
        <taxon>Nocardiaceae</taxon>
        <taxon>Nocardia</taxon>
    </lineage>
</organism>
<evidence type="ECO:0000313" key="5">
    <source>
        <dbReference type="Proteomes" id="UP000246410"/>
    </source>
</evidence>
<keyword evidence="2" id="KW-0812">Transmembrane</keyword>
<dbReference type="AlphaFoldDB" id="A0A317NDI4"/>
<gene>
    <name evidence="4" type="ORF">DFR69_108218</name>
</gene>
<keyword evidence="2" id="KW-0472">Membrane</keyword>
<dbReference type="GO" id="GO:0015628">
    <property type="term" value="P:protein secretion by the type II secretion system"/>
    <property type="evidence" value="ECO:0007669"/>
    <property type="project" value="TreeGrafter"/>
</dbReference>
<proteinExistence type="predicted"/>
<dbReference type="Pfam" id="PF12836">
    <property type="entry name" value="HHH_3"/>
    <property type="match status" value="1"/>
</dbReference>
<feature type="domain" description="Helix-hairpin-helix DNA-binding motif class 1" evidence="3">
    <location>
        <begin position="243"/>
        <end position="262"/>
    </location>
</feature>
<feature type="region of interest" description="Disordered" evidence="1">
    <location>
        <begin position="1"/>
        <end position="43"/>
    </location>
</feature>
<evidence type="ECO:0000313" key="4">
    <source>
        <dbReference type="EMBL" id="PWV72904.1"/>
    </source>
</evidence>
<dbReference type="GO" id="GO:0003677">
    <property type="term" value="F:DNA binding"/>
    <property type="evidence" value="ECO:0007669"/>
    <property type="project" value="InterPro"/>
</dbReference>
<dbReference type="GO" id="GO:0006281">
    <property type="term" value="P:DNA repair"/>
    <property type="evidence" value="ECO:0007669"/>
    <property type="project" value="InterPro"/>
</dbReference>
<dbReference type="Proteomes" id="UP000246410">
    <property type="component" value="Unassembled WGS sequence"/>
</dbReference>
<dbReference type="PANTHER" id="PTHR21180">
    <property type="entry name" value="ENDONUCLEASE/EXONUCLEASE/PHOSPHATASE FAMILY DOMAIN-CONTAINING PROTEIN 1"/>
    <property type="match status" value="1"/>
</dbReference>
<protein>
    <submittedName>
        <fullName evidence="4">Competence protein ComEA</fullName>
    </submittedName>
</protein>
<reference evidence="4 5" key="1">
    <citation type="submission" date="2018-05" db="EMBL/GenBank/DDBJ databases">
        <title>Genomic Encyclopedia of Type Strains, Phase IV (KMG-IV): sequencing the most valuable type-strain genomes for metagenomic binning, comparative biology and taxonomic classification.</title>
        <authorList>
            <person name="Goeker M."/>
        </authorList>
    </citation>
    <scope>NUCLEOTIDE SEQUENCE [LARGE SCALE GENOMIC DNA]</scope>
    <source>
        <strain evidence="4 5">DSM 44717</strain>
    </source>
</reference>
<dbReference type="InterPro" id="IPR019554">
    <property type="entry name" value="Soluble_ligand-bd"/>
</dbReference>
<evidence type="ECO:0000259" key="3">
    <source>
        <dbReference type="SMART" id="SM00278"/>
    </source>
</evidence>
<dbReference type="Gene3D" id="3.10.560.10">
    <property type="entry name" value="Outer membrane lipoprotein wza domain like"/>
    <property type="match status" value="1"/>
</dbReference>
<evidence type="ECO:0000256" key="2">
    <source>
        <dbReference type="SAM" id="Phobius"/>
    </source>
</evidence>
<dbReference type="EMBL" id="QGTL01000008">
    <property type="protein sequence ID" value="PWV72904.1"/>
    <property type="molecule type" value="Genomic_DNA"/>
</dbReference>
<dbReference type="Pfam" id="PF10531">
    <property type="entry name" value="SLBB"/>
    <property type="match status" value="1"/>
</dbReference>
<keyword evidence="2" id="KW-1133">Transmembrane helix</keyword>
<dbReference type="GO" id="GO:0015627">
    <property type="term" value="C:type II protein secretion system complex"/>
    <property type="evidence" value="ECO:0007669"/>
    <property type="project" value="TreeGrafter"/>
</dbReference>
<feature type="compositionally biased region" description="Low complexity" evidence="1">
    <location>
        <begin position="207"/>
        <end position="227"/>
    </location>
</feature>
<dbReference type="Gene3D" id="1.10.150.320">
    <property type="entry name" value="Photosystem II 12 kDa extrinsic protein"/>
    <property type="match status" value="1"/>
</dbReference>
<dbReference type="InterPro" id="IPR051675">
    <property type="entry name" value="Endo/Exo/Phosphatase_dom_1"/>
</dbReference>
<feature type="region of interest" description="Disordered" evidence="1">
    <location>
        <begin position="187"/>
        <end position="231"/>
    </location>
</feature>
<feature type="transmembrane region" description="Helical" evidence="2">
    <location>
        <begin position="64"/>
        <end position="84"/>
    </location>
</feature>
<keyword evidence="5" id="KW-1185">Reference proteome</keyword>
<dbReference type="SUPFAM" id="SSF47781">
    <property type="entry name" value="RuvA domain 2-like"/>
    <property type="match status" value="1"/>
</dbReference>
<feature type="domain" description="Helix-hairpin-helix DNA-binding motif class 1" evidence="3">
    <location>
        <begin position="273"/>
        <end position="292"/>
    </location>
</feature>
<dbReference type="InterPro" id="IPR003583">
    <property type="entry name" value="Hlx-hairpin-Hlx_DNA-bd_motif"/>
</dbReference>
<dbReference type="PANTHER" id="PTHR21180:SF32">
    <property type="entry name" value="ENDONUCLEASE_EXONUCLEASE_PHOSPHATASE FAMILY DOMAIN-CONTAINING PROTEIN 1"/>
    <property type="match status" value="1"/>
</dbReference>